<gene>
    <name evidence="8" type="ORF">IWQ62_003224</name>
</gene>
<evidence type="ECO:0000256" key="4">
    <source>
        <dbReference type="ARBA" id="ARBA00023136"/>
    </source>
</evidence>
<evidence type="ECO:0000259" key="7">
    <source>
        <dbReference type="Pfam" id="PF03151"/>
    </source>
</evidence>
<feature type="domain" description="Sugar phosphate transporter" evidence="7">
    <location>
        <begin position="53"/>
        <end position="349"/>
    </location>
</feature>
<feature type="transmembrane region" description="Helical" evidence="6">
    <location>
        <begin position="232"/>
        <end position="253"/>
    </location>
</feature>
<proteinExistence type="predicted"/>
<feature type="compositionally biased region" description="Polar residues" evidence="5">
    <location>
        <begin position="462"/>
        <end position="482"/>
    </location>
</feature>
<feature type="region of interest" description="Disordered" evidence="5">
    <location>
        <begin position="377"/>
        <end position="436"/>
    </location>
</feature>
<sequence length="513" mass="56173">MSPSRTDQLSVTTPHDVTEFTFNSLTNDPASLPTDNSPPRGSRRSFRANLAIIGGLILIWYIFSTSLSLYNKWLFGNDHMNFSFPLLTSAIHMFIQFLLAGSILLCLPKQRPQHTPSAYNYFTKILPCAIATGLDVGLSNLSLQTITLSFYTMCKSSSLAFVLLFAFLFRLEQPRFTLIGIIAIISAGVFLMAMSEVHFVLVGFIEVMMAAAMSGLRWSLTQILLQDETIGISSPLASMFFLSPLMALCLLVASACVEPLGSVLDKVLATSGLLASEFTIIIILGGVLATLMVLAEFQLISRTSVVTLSVAGTFKEVVTIVFATLTFKDKLTTVNLLGLSVTLVGIGLYKWIKIRQMRQASKRDSLGYKVVHGQTHDESTRYSTDTVHRDNPIPLDTWTAPDHSSHHSSPSRDATLTRLSSMSSQRSGRFQQWVNKNSRSSRGINGFVPLADADTHSVPYSPHSTPATSLSSVVHTPSQSDPLTLFELFEDQADSDDGSEEEDGSHSLKQVPS</sequence>
<dbReference type="InterPro" id="IPR050186">
    <property type="entry name" value="TPT_transporter"/>
</dbReference>
<dbReference type="Proteomes" id="UP001150925">
    <property type="component" value="Unassembled WGS sequence"/>
</dbReference>
<keyword evidence="4 6" id="KW-0472">Membrane</keyword>
<dbReference type="Pfam" id="PF03151">
    <property type="entry name" value="TPT"/>
    <property type="match status" value="1"/>
</dbReference>
<evidence type="ECO:0000313" key="8">
    <source>
        <dbReference type="EMBL" id="KAJ1963417.1"/>
    </source>
</evidence>
<accession>A0A9W8AP24</accession>
<feature type="transmembrane region" description="Helical" evidence="6">
    <location>
        <begin position="150"/>
        <end position="169"/>
    </location>
</feature>
<keyword evidence="3 6" id="KW-1133">Transmembrane helix</keyword>
<evidence type="ECO:0000256" key="2">
    <source>
        <dbReference type="ARBA" id="ARBA00022692"/>
    </source>
</evidence>
<evidence type="ECO:0000256" key="1">
    <source>
        <dbReference type="ARBA" id="ARBA00004141"/>
    </source>
</evidence>
<protein>
    <recommendedName>
        <fullName evidence="7">Sugar phosphate transporter domain-containing protein</fullName>
    </recommendedName>
</protein>
<dbReference type="AlphaFoldDB" id="A0A9W8AP24"/>
<dbReference type="SUPFAM" id="SSF103481">
    <property type="entry name" value="Multidrug resistance efflux transporter EmrE"/>
    <property type="match status" value="1"/>
</dbReference>
<dbReference type="InterPro" id="IPR037185">
    <property type="entry name" value="EmrE-like"/>
</dbReference>
<feature type="transmembrane region" description="Helical" evidence="6">
    <location>
        <begin position="82"/>
        <end position="107"/>
    </location>
</feature>
<feature type="transmembrane region" description="Helical" evidence="6">
    <location>
        <begin position="273"/>
        <end position="294"/>
    </location>
</feature>
<keyword evidence="2 6" id="KW-0812">Transmembrane</keyword>
<organism evidence="8 9">
    <name type="scientific">Dispira parvispora</name>
    <dbReference type="NCBI Taxonomy" id="1520584"/>
    <lineage>
        <taxon>Eukaryota</taxon>
        <taxon>Fungi</taxon>
        <taxon>Fungi incertae sedis</taxon>
        <taxon>Zoopagomycota</taxon>
        <taxon>Kickxellomycotina</taxon>
        <taxon>Dimargaritomycetes</taxon>
        <taxon>Dimargaritales</taxon>
        <taxon>Dimargaritaceae</taxon>
        <taxon>Dispira</taxon>
    </lineage>
</organism>
<comment type="caution">
    <text evidence="8">The sequence shown here is derived from an EMBL/GenBank/DDBJ whole genome shotgun (WGS) entry which is preliminary data.</text>
</comment>
<feature type="compositionally biased region" description="Acidic residues" evidence="5">
    <location>
        <begin position="488"/>
        <end position="503"/>
    </location>
</feature>
<feature type="transmembrane region" description="Helical" evidence="6">
    <location>
        <begin position="306"/>
        <end position="327"/>
    </location>
</feature>
<feature type="transmembrane region" description="Helical" evidence="6">
    <location>
        <begin position="199"/>
        <end position="220"/>
    </location>
</feature>
<keyword evidence="9" id="KW-1185">Reference proteome</keyword>
<feature type="region of interest" description="Disordered" evidence="5">
    <location>
        <begin position="455"/>
        <end position="513"/>
    </location>
</feature>
<comment type="subcellular location">
    <subcellularLocation>
        <location evidence="1">Membrane</location>
        <topology evidence="1">Multi-pass membrane protein</topology>
    </subcellularLocation>
</comment>
<dbReference type="PANTHER" id="PTHR11132">
    <property type="entry name" value="SOLUTE CARRIER FAMILY 35"/>
    <property type="match status" value="1"/>
</dbReference>
<evidence type="ECO:0000256" key="6">
    <source>
        <dbReference type="SAM" id="Phobius"/>
    </source>
</evidence>
<reference evidence="8" key="1">
    <citation type="submission" date="2022-07" db="EMBL/GenBank/DDBJ databases">
        <title>Phylogenomic reconstructions and comparative analyses of Kickxellomycotina fungi.</title>
        <authorList>
            <person name="Reynolds N.K."/>
            <person name="Stajich J.E."/>
            <person name="Barry K."/>
            <person name="Grigoriev I.V."/>
            <person name="Crous P."/>
            <person name="Smith M.E."/>
        </authorList>
    </citation>
    <scope>NUCLEOTIDE SEQUENCE</scope>
    <source>
        <strain evidence="8">RSA 1196</strain>
    </source>
</reference>
<feature type="compositionally biased region" description="Basic and acidic residues" evidence="5">
    <location>
        <begin position="377"/>
        <end position="391"/>
    </location>
</feature>
<dbReference type="GO" id="GO:0016020">
    <property type="term" value="C:membrane"/>
    <property type="evidence" value="ECO:0007669"/>
    <property type="project" value="UniProtKB-SubCell"/>
</dbReference>
<evidence type="ECO:0000256" key="3">
    <source>
        <dbReference type="ARBA" id="ARBA00022989"/>
    </source>
</evidence>
<dbReference type="OrthoDB" id="18894at2759"/>
<evidence type="ECO:0000256" key="5">
    <source>
        <dbReference type="SAM" id="MobiDB-lite"/>
    </source>
</evidence>
<feature type="compositionally biased region" description="Polar residues" evidence="5">
    <location>
        <begin position="412"/>
        <end position="436"/>
    </location>
</feature>
<dbReference type="EMBL" id="JANBPY010000828">
    <property type="protein sequence ID" value="KAJ1963417.1"/>
    <property type="molecule type" value="Genomic_DNA"/>
</dbReference>
<feature type="transmembrane region" description="Helical" evidence="6">
    <location>
        <begin position="50"/>
        <end position="70"/>
    </location>
</feature>
<feature type="transmembrane region" description="Helical" evidence="6">
    <location>
        <begin position="333"/>
        <end position="352"/>
    </location>
</feature>
<feature type="transmembrane region" description="Helical" evidence="6">
    <location>
        <begin position="119"/>
        <end position="138"/>
    </location>
</feature>
<evidence type="ECO:0000313" key="9">
    <source>
        <dbReference type="Proteomes" id="UP001150925"/>
    </source>
</evidence>
<feature type="transmembrane region" description="Helical" evidence="6">
    <location>
        <begin position="176"/>
        <end position="193"/>
    </location>
</feature>
<dbReference type="InterPro" id="IPR004853">
    <property type="entry name" value="Sugar_P_trans_dom"/>
</dbReference>
<name>A0A9W8AP24_9FUNG</name>